<organism evidence="1 2">
    <name type="scientific">Endocarpon pusillum</name>
    <dbReference type="NCBI Taxonomy" id="364733"/>
    <lineage>
        <taxon>Eukaryota</taxon>
        <taxon>Fungi</taxon>
        <taxon>Dikarya</taxon>
        <taxon>Ascomycota</taxon>
        <taxon>Pezizomycotina</taxon>
        <taxon>Eurotiomycetes</taxon>
        <taxon>Chaetothyriomycetidae</taxon>
        <taxon>Verrucariales</taxon>
        <taxon>Verrucariaceae</taxon>
        <taxon>Endocarpon</taxon>
    </lineage>
</organism>
<evidence type="ECO:0000313" key="2">
    <source>
        <dbReference type="Proteomes" id="UP000606974"/>
    </source>
</evidence>
<dbReference type="EMBL" id="JAACFV010000119">
    <property type="protein sequence ID" value="KAF7505061.1"/>
    <property type="molecule type" value="Genomic_DNA"/>
</dbReference>
<gene>
    <name evidence="1" type="ORF">GJ744_001280</name>
</gene>
<keyword evidence="2" id="KW-1185">Reference proteome</keyword>
<dbReference type="AlphaFoldDB" id="A0A8H7E3C8"/>
<name>A0A8H7E3C8_9EURO</name>
<reference evidence="1" key="1">
    <citation type="submission" date="2020-02" db="EMBL/GenBank/DDBJ databases">
        <authorList>
            <person name="Palmer J.M."/>
        </authorList>
    </citation>
    <scope>NUCLEOTIDE SEQUENCE</scope>
    <source>
        <strain evidence="1">EPUS1.4</strain>
        <tissue evidence="1">Thallus</tissue>
    </source>
</reference>
<proteinExistence type="predicted"/>
<sequence length="186" mass="21485">MRQFEIIFDNTQPQFEQVRSFFQNLITNSTFQEGICELNDQEHISHVEDHARISEVNDQERISQVNEMEKESQHESQLDSVPGGARQFNDLRKQTQQLEHLLEGILQTQNFTESLTNLEVALHNVERGLFKVISNLKRFHRSSRKAQWDMAVNGSHGSAGMKKGGIRKGNMKMSRIEKNHARVGKI</sequence>
<accession>A0A8H7E3C8</accession>
<evidence type="ECO:0000313" key="1">
    <source>
        <dbReference type="EMBL" id="KAF7505061.1"/>
    </source>
</evidence>
<dbReference type="Proteomes" id="UP000606974">
    <property type="component" value="Unassembled WGS sequence"/>
</dbReference>
<protein>
    <submittedName>
        <fullName evidence="1">Uncharacterized protein</fullName>
    </submittedName>
</protein>
<comment type="caution">
    <text evidence="1">The sequence shown here is derived from an EMBL/GenBank/DDBJ whole genome shotgun (WGS) entry which is preliminary data.</text>
</comment>